<feature type="binding site" evidence="12">
    <location>
        <position position="104"/>
    </location>
    <ligand>
        <name>pyridoxal 5'-phosphate</name>
        <dbReference type="ChEBI" id="CHEBI:597326"/>
    </ligand>
</feature>
<dbReference type="Gene3D" id="3.40.640.10">
    <property type="entry name" value="Type I PLP-dependent aspartate aminotransferase-like (Major domain)"/>
    <property type="match status" value="1"/>
</dbReference>
<evidence type="ECO:0000256" key="1">
    <source>
        <dbReference type="ARBA" id="ARBA00004915"/>
    </source>
</evidence>
<comment type="pathway">
    <text evidence="2 12">Amino-acid biosynthesis; L-serine biosynthesis; L-serine from 3-phospho-D-glycerate: step 2/3.</text>
</comment>
<evidence type="ECO:0000256" key="3">
    <source>
        <dbReference type="ARBA" id="ARBA00006904"/>
    </source>
</evidence>
<evidence type="ECO:0000256" key="9">
    <source>
        <dbReference type="ARBA" id="ARBA00023299"/>
    </source>
</evidence>
<evidence type="ECO:0000313" key="14">
    <source>
        <dbReference type="EMBL" id="KRO70659.1"/>
    </source>
</evidence>
<keyword evidence="7 12" id="KW-0663">Pyridoxal phosphate</keyword>
<evidence type="ECO:0000256" key="11">
    <source>
        <dbReference type="ARBA" id="ARBA00049007"/>
    </source>
</evidence>
<sequence length="362" mass="39199">MTQVYNFGAGPAMLPAEVMKKAQAEFLDYQGMGAGVIEISHRSDEFDAVLNRCDELLKELAGIPDNYKILYVHGGAQMQFSAVPLNLLGLSATKSASYIETGTWGVKARKEAARYGNATTAASSAETGFDRIPEFDVSSLPADTAYLHITSNNTLYGTRWHSFPQTGTIPLVADMTSEFLSREIDISQFGIIFAGLQKNLGPAGLALVIVREDLLGHALKETPSLLDYSVYAGSHSLANTNNTFAIYMMGLVLEWVKQQGGVATLEAQNETKAKLLYDVIDASEFYLGVADPAHRSIMNVTFNLAKPELLDAFVEQALDAGLYALKGHRDVGGARASIYNAMPLAGCEALAVFMRKFESENA</sequence>
<dbReference type="InterPro" id="IPR000192">
    <property type="entry name" value="Aminotrans_V_dom"/>
</dbReference>
<comment type="similarity">
    <text evidence="3 12">Belongs to the class-V pyridoxal-phosphate-dependent aminotransferase family. SerC subfamily.</text>
</comment>
<dbReference type="InterPro" id="IPR015422">
    <property type="entry name" value="PyrdxlP-dep_Trfase_small"/>
</dbReference>
<evidence type="ECO:0000256" key="4">
    <source>
        <dbReference type="ARBA" id="ARBA00022576"/>
    </source>
</evidence>
<comment type="cofactor">
    <cofactor evidence="12">
        <name>pyridoxal 5'-phosphate</name>
        <dbReference type="ChEBI" id="CHEBI:597326"/>
    </cofactor>
    <text evidence="12">Binds 1 pyridoxal phosphate per subunit.</text>
</comment>
<evidence type="ECO:0000256" key="7">
    <source>
        <dbReference type="ARBA" id="ARBA00022898"/>
    </source>
</evidence>
<evidence type="ECO:0000256" key="6">
    <source>
        <dbReference type="ARBA" id="ARBA00022679"/>
    </source>
</evidence>
<feature type="binding site" evidence="12">
    <location>
        <position position="174"/>
    </location>
    <ligand>
        <name>pyridoxal 5'-phosphate</name>
        <dbReference type="ChEBI" id="CHEBI:597326"/>
    </ligand>
</feature>
<evidence type="ECO:0000256" key="10">
    <source>
        <dbReference type="ARBA" id="ARBA00047630"/>
    </source>
</evidence>
<dbReference type="InterPro" id="IPR022278">
    <property type="entry name" value="Pser_aminoTfrase"/>
</dbReference>
<dbReference type="HAMAP" id="MF_00160">
    <property type="entry name" value="SerC_aminotrans_5"/>
    <property type="match status" value="1"/>
</dbReference>
<keyword evidence="9 12" id="KW-0718">Serine biosynthesis</keyword>
<dbReference type="Pfam" id="PF00266">
    <property type="entry name" value="Aminotran_5"/>
    <property type="match status" value="1"/>
</dbReference>
<feature type="binding site" evidence="12">
    <location>
        <begin position="239"/>
        <end position="240"/>
    </location>
    <ligand>
        <name>pyridoxal 5'-phosphate</name>
        <dbReference type="ChEBI" id="CHEBI:597326"/>
    </ligand>
</feature>
<dbReference type="GO" id="GO:0004648">
    <property type="term" value="F:O-phospho-L-serine:2-oxoglutarate aminotransferase activity"/>
    <property type="evidence" value="ECO:0007669"/>
    <property type="project" value="UniProtKB-UniRule"/>
</dbReference>
<dbReference type="NCBIfam" id="TIGR01364">
    <property type="entry name" value="serC_1"/>
    <property type="match status" value="1"/>
</dbReference>
<comment type="pathway">
    <text evidence="1 12">Cofactor biosynthesis; pyridoxine 5'-phosphate biosynthesis; pyridoxine 5'-phosphate from D-erythrose 4-phosphate: step 3/5.</text>
</comment>
<evidence type="ECO:0000259" key="13">
    <source>
        <dbReference type="Pfam" id="PF00266"/>
    </source>
</evidence>
<comment type="subunit">
    <text evidence="12">Homodimer.</text>
</comment>
<comment type="catalytic activity">
    <reaction evidence="11 12">
        <text>O-phospho-L-serine + 2-oxoglutarate = 3-phosphooxypyruvate + L-glutamate</text>
        <dbReference type="Rhea" id="RHEA:14329"/>
        <dbReference type="ChEBI" id="CHEBI:16810"/>
        <dbReference type="ChEBI" id="CHEBI:18110"/>
        <dbReference type="ChEBI" id="CHEBI:29985"/>
        <dbReference type="ChEBI" id="CHEBI:57524"/>
        <dbReference type="EC" id="2.6.1.52"/>
    </reaction>
</comment>
<keyword evidence="8 12" id="KW-0664">Pyridoxine biosynthesis</keyword>
<comment type="function">
    <text evidence="12">Catalyzes the reversible conversion of 3-phosphohydroxypyruvate to phosphoserine and of 3-hydroxy-2-oxo-4-phosphonooxybutanoate to phosphohydroxythreonine.</text>
</comment>
<feature type="binding site" evidence="12">
    <location>
        <position position="197"/>
    </location>
    <ligand>
        <name>pyridoxal 5'-phosphate</name>
        <dbReference type="ChEBI" id="CHEBI:597326"/>
    </ligand>
</feature>
<dbReference type="InterPro" id="IPR015421">
    <property type="entry name" value="PyrdxlP-dep_Trfase_major"/>
</dbReference>
<dbReference type="GO" id="GO:0005737">
    <property type="term" value="C:cytoplasm"/>
    <property type="evidence" value="ECO:0007669"/>
    <property type="project" value="UniProtKB-SubCell"/>
</dbReference>
<organism evidence="14 15">
    <name type="scientific">OM182 bacterium BACL3 MAG-120507-bin80</name>
    <dbReference type="NCBI Taxonomy" id="1655577"/>
    <lineage>
        <taxon>Bacteria</taxon>
        <taxon>Pseudomonadati</taxon>
        <taxon>Pseudomonadota</taxon>
        <taxon>Gammaproteobacteria</taxon>
        <taxon>OMG group</taxon>
        <taxon>OM182 clade</taxon>
    </lineage>
</organism>
<dbReference type="EC" id="2.6.1.52" evidence="12"/>
<dbReference type="NCBIfam" id="NF003764">
    <property type="entry name" value="PRK05355.1"/>
    <property type="match status" value="1"/>
</dbReference>
<dbReference type="InterPro" id="IPR015424">
    <property type="entry name" value="PyrdxlP-dep_Trfase"/>
</dbReference>
<dbReference type="PANTHER" id="PTHR43247">
    <property type="entry name" value="PHOSPHOSERINE AMINOTRANSFERASE"/>
    <property type="match status" value="1"/>
</dbReference>
<dbReference type="Gene3D" id="3.90.1150.10">
    <property type="entry name" value="Aspartate Aminotransferase, domain 1"/>
    <property type="match status" value="1"/>
</dbReference>
<evidence type="ECO:0000256" key="2">
    <source>
        <dbReference type="ARBA" id="ARBA00005099"/>
    </source>
</evidence>
<proteinExistence type="inferred from homology"/>
<keyword evidence="5 12" id="KW-0028">Amino-acid biosynthesis</keyword>
<dbReference type="FunFam" id="3.90.1150.10:FF:000006">
    <property type="entry name" value="Phosphoserine aminotransferase"/>
    <property type="match status" value="1"/>
</dbReference>
<feature type="modified residue" description="N6-(pyridoxal phosphate)lysine" evidence="12">
    <location>
        <position position="198"/>
    </location>
</feature>
<dbReference type="AlphaFoldDB" id="A0A0R2SDM4"/>
<dbReference type="GO" id="GO:0008615">
    <property type="term" value="P:pyridoxine biosynthetic process"/>
    <property type="evidence" value="ECO:0007669"/>
    <property type="project" value="UniProtKB-UniRule"/>
</dbReference>
<dbReference type="Proteomes" id="UP000051934">
    <property type="component" value="Unassembled WGS sequence"/>
</dbReference>
<evidence type="ECO:0000256" key="5">
    <source>
        <dbReference type="ARBA" id="ARBA00022605"/>
    </source>
</evidence>
<dbReference type="GO" id="GO:0030170">
    <property type="term" value="F:pyridoxal phosphate binding"/>
    <property type="evidence" value="ECO:0007669"/>
    <property type="project" value="UniProtKB-UniRule"/>
</dbReference>
<feature type="domain" description="Aminotransferase class V" evidence="13">
    <location>
        <begin position="4"/>
        <end position="349"/>
    </location>
</feature>
<feature type="binding site" evidence="12">
    <location>
        <position position="154"/>
    </location>
    <ligand>
        <name>pyridoxal 5'-phosphate</name>
        <dbReference type="ChEBI" id="CHEBI:597326"/>
    </ligand>
</feature>
<comment type="subcellular location">
    <subcellularLocation>
        <location evidence="12">Cytoplasm</location>
    </subcellularLocation>
</comment>
<evidence type="ECO:0000256" key="8">
    <source>
        <dbReference type="ARBA" id="ARBA00023096"/>
    </source>
</evidence>
<dbReference type="PANTHER" id="PTHR43247:SF1">
    <property type="entry name" value="PHOSPHOSERINE AMINOTRANSFERASE"/>
    <property type="match status" value="1"/>
</dbReference>
<comment type="catalytic activity">
    <reaction evidence="10 12">
        <text>4-(phosphooxy)-L-threonine + 2-oxoglutarate = (R)-3-hydroxy-2-oxo-4-phosphooxybutanoate + L-glutamate</text>
        <dbReference type="Rhea" id="RHEA:16573"/>
        <dbReference type="ChEBI" id="CHEBI:16810"/>
        <dbReference type="ChEBI" id="CHEBI:29985"/>
        <dbReference type="ChEBI" id="CHEBI:58452"/>
        <dbReference type="ChEBI" id="CHEBI:58538"/>
        <dbReference type="EC" id="2.6.1.52"/>
    </reaction>
</comment>
<comment type="caution">
    <text evidence="12">Lacks conserved residue(s) required for the propagation of feature annotation.</text>
</comment>
<evidence type="ECO:0000256" key="12">
    <source>
        <dbReference type="HAMAP-Rule" id="MF_00160"/>
    </source>
</evidence>
<keyword evidence="6 12" id="KW-0808">Transferase</keyword>
<dbReference type="SUPFAM" id="SSF53383">
    <property type="entry name" value="PLP-dependent transferases"/>
    <property type="match status" value="1"/>
</dbReference>
<dbReference type="EMBL" id="LIBB01000306">
    <property type="protein sequence ID" value="KRO70659.1"/>
    <property type="molecule type" value="Genomic_DNA"/>
</dbReference>
<comment type="caution">
    <text evidence="14">The sequence shown here is derived from an EMBL/GenBank/DDBJ whole genome shotgun (WGS) entry which is preliminary data.</text>
</comment>
<keyword evidence="12" id="KW-0963">Cytoplasm</keyword>
<dbReference type="GO" id="GO:0006564">
    <property type="term" value="P:L-serine biosynthetic process"/>
    <property type="evidence" value="ECO:0007669"/>
    <property type="project" value="UniProtKB-UniRule"/>
</dbReference>
<dbReference type="FunFam" id="3.40.640.10:FF:000010">
    <property type="entry name" value="Phosphoserine aminotransferase"/>
    <property type="match status" value="1"/>
</dbReference>
<gene>
    <name evidence="12" type="primary">serC</name>
    <name evidence="14" type="ORF">ABR69_06485</name>
</gene>
<reference evidence="14 15" key="1">
    <citation type="submission" date="2015-10" db="EMBL/GenBank/DDBJ databases">
        <title>Metagenome-Assembled Genomes uncover a global brackish microbiome.</title>
        <authorList>
            <person name="Hugerth L.W."/>
            <person name="Larsson J."/>
            <person name="Alneberg J."/>
            <person name="Lindh M.V."/>
            <person name="Legrand C."/>
            <person name="Pinhassi J."/>
            <person name="Andersson A.F."/>
        </authorList>
    </citation>
    <scope>NUCLEOTIDE SEQUENCE [LARGE SCALE GENOMIC DNA]</scope>
    <source>
        <strain evidence="14">BACL4 MAG-120507-bin80</strain>
    </source>
</reference>
<dbReference type="UniPathway" id="UPA00244">
    <property type="reaction ID" value="UER00311"/>
</dbReference>
<protein>
    <recommendedName>
        <fullName evidence="12">Phosphoserine aminotransferase</fullName>
        <ecNumber evidence="12">2.6.1.52</ecNumber>
    </recommendedName>
    <alternativeName>
        <fullName evidence="12">Phosphohydroxythreonine aminotransferase</fullName>
        <shortName evidence="12">PSAT</shortName>
    </alternativeName>
</protein>
<feature type="binding site" evidence="12">
    <location>
        <position position="42"/>
    </location>
    <ligand>
        <name>L-glutamate</name>
        <dbReference type="ChEBI" id="CHEBI:29985"/>
    </ligand>
</feature>
<dbReference type="UniPathway" id="UPA00135">
    <property type="reaction ID" value="UER00197"/>
</dbReference>
<name>A0A0R2SDM4_9GAMM</name>
<dbReference type="PIRSF" id="PIRSF000525">
    <property type="entry name" value="SerC"/>
    <property type="match status" value="1"/>
</dbReference>
<keyword evidence="4 12" id="KW-0032">Aminotransferase</keyword>
<accession>A0A0R2SDM4</accession>
<evidence type="ECO:0000313" key="15">
    <source>
        <dbReference type="Proteomes" id="UP000051934"/>
    </source>
</evidence>